<proteinExistence type="predicted"/>
<reference evidence="2" key="2">
    <citation type="submission" date="2025-08" db="UniProtKB">
        <authorList>
            <consortium name="RefSeq"/>
        </authorList>
    </citation>
    <scope>IDENTIFICATION</scope>
    <source>
        <tissue evidence="2">Leaf</tissue>
    </source>
</reference>
<protein>
    <submittedName>
        <fullName evidence="2">Polyubiquitin-like</fullName>
    </submittedName>
</protein>
<name>A0AC58SNE9_TOBAC</name>
<accession>A0AC58SNE9</accession>
<dbReference type="RefSeq" id="XP_075086496.1">
    <property type="nucleotide sequence ID" value="XM_075230395.1"/>
</dbReference>
<organism evidence="1 2">
    <name type="scientific">Nicotiana tabacum</name>
    <name type="common">Common tobacco</name>
    <dbReference type="NCBI Taxonomy" id="4097"/>
    <lineage>
        <taxon>Eukaryota</taxon>
        <taxon>Viridiplantae</taxon>
        <taxon>Streptophyta</taxon>
        <taxon>Embryophyta</taxon>
        <taxon>Tracheophyta</taxon>
        <taxon>Spermatophyta</taxon>
        <taxon>Magnoliopsida</taxon>
        <taxon>eudicotyledons</taxon>
        <taxon>Gunneridae</taxon>
        <taxon>Pentapetalae</taxon>
        <taxon>asterids</taxon>
        <taxon>lamiids</taxon>
        <taxon>Solanales</taxon>
        <taxon>Solanaceae</taxon>
        <taxon>Nicotianoideae</taxon>
        <taxon>Nicotianeae</taxon>
        <taxon>Nicotiana</taxon>
    </lineage>
</organism>
<gene>
    <name evidence="2" type="primary">LOC107773022</name>
</gene>
<sequence length="324" mass="36965">MAELKAIENSSEQKANPSGEEEIDIYVKVIKTVPLKVKKWDTIKSVKTLLYHKEGVQEYHQELVFAGNQIKDDQKLFHFGIHQNSCIDVYVKSSESLRLFVTIPHSEITDVIEAKSIDRIQDIKDLIGAKHGIHSYQYVLVYDGKLLEDDKTLAFLKVPSESTLHILFVRSEKLLVSVKMPSGKISELEVKLWHTVNDLKTLLERQLGYSLGVCTLLYEGKKLEDSKMLLSYNVEQRSRFVLMSPFIQVFIKSNGGSMTLDALPTDLVRDLKLKILDKAGIPIDIQSLDFEGKVLQDSRNLASYNIQKNSTIRLALWKKHVRAH</sequence>
<dbReference type="Proteomes" id="UP000790787">
    <property type="component" value="Chromosome 14"/>
</dbReference>
<reference evidence="1" key="1">
    <citation type="journal article" date="2014" name="Nat. Commun.">
        <title>The tobacco genome sequence and its comparison with those of tomato and potato.</title>
        <authorList>
            <person name="Sierro N."/>
            <person name="Battey J.N."/>
            <person name="Ouadi S."/>
            <person name="Bakaher N."/>
            <person name="Bovet L."/>
            <person name="Willig A."/>
            <person name="Goepfert S."/>
            <person name="Peitsch M.C."/>
            <person name="Ivanov N.V."/>
        </authorList>
    </citation>
    <scope>NUCLEOTIDE SEQUENCE [LARGE SCALE GENOMIC DNA]</scope>
</reference>
<evidence type="ECO:0000313" key="1">
    <source>
        <dbReference type="Proteomes" id="UP000790787"/>
    </source>
</evidence>
<keyword evidence="1" id="KW-1185">Reference proteome</keyword>
<evidence type="ECO:0000313" key="2">
    <source>
        <dbReference type="RefSeq" id="XP_075086496.1"/>
    </source>
</evidence>